<dbReference type="Gene3D" id="3.30.66.10">
    <property type="entry name" value="DNA topoisomerase I domain"/>
    <property type="match status" value="1"/>
</dbReference>
<name>A0A6B9FNB7_9HYPH</name>
<dbReference type="SUPFAM" id="SSF56349">
    <property type="entry name" value="DNA breaking-rejoining enzymes"/>
    <property type="match status" value="1"/>
</dbReference>
<feature type="domain" description="DNA topoisomerase I catalytic core eukaryotic-type" evidence="2">
    <location>
        <begin position="100"/>
        <end position="311"/>
    </location>
</feature>
<dbReference type="Pfam" id="PF21338">
    <property type="entry name" value="Top1B_N_bact"/>
    <property type="match status" value="1"/>
</dbReference>
<dbReference type="RefSeq" id="WP_010685891.1">
    <property type="nucleotide sequence ID" value="NZ_CP043538.1"/>
</dbReference>
<proteinExistence type="predicted"/>
<dbReference type="AlphaFoldDB" id="A0A6B9FNB7"/>
<evidence type="ECO:0000256" key="1">
    <source>
        <dbReference type="SAM" id="MobiDB-lite"/>
    </source>
</evidence>
<dbReference type="GO" id="GO:0003677">
    <property type="term" value="F:DNA binding"/>
    <property type="evidence" value="ECO:0007669"/>
    <property type="project" value="InterPro"/>
</dbReference>
<evidence type="ECO:0000259" key="2">
    <source>
        <dbReference type="Pfam" id="PF01028"/>
    </source>
</evidence>
<evidence type="ECO:0000259" key="3">
    <source>
        <dbReference type="Pfam" id="PF21338"/>
    </source>
</evidence>
<dbReference type="EMBL" id="CP043538">
    <property type="protein sequence ID" value="QGY03877.1"/>
    <property type="molecule type" value="Genomic_DNA"/>
</dbReference>
<dbReference type="InterPro" id="IPR014711">
    <property type="entry name" value="TopoI_cat_a-hlx-sub_euk"/>
</dbReference>
<dbReference type="PROSITE" id="PS52038">
    <property type="entry name" value="TOPO_IB_2"/>
    <property type="match status" value="1"/>
</dbReference>
<dbReference type="InterPro" id="IPR011010">
    <property type="entry name" value="DNA_brk_join_enz"/>
</dbReference>
<reference evidence="4 5" key="1">
    <citation type="journal article" date="2012" name="Genet. Mol. Biol.">
        <title>Analysis of 16S rRNA and mxaF genes revealing insights into Methylobacterium niche-specific plant association.</title>
        <authorList>
            <person name="Dourado M.N."/>
            <person name="Andreote F.D."/>
            <person name="Dini-Andreote F."/>
            <person name="Conti R."/>
            <person name="Araujo J.M."/>
            <person name="Araujo W.L."/>
        </authorList>
    </citation>
    <scope>NUCLEOTIDE SEQUENCE [LARGE SCALE GENOMIC DNA]</scope>
    <source>
        <strain evidence="4 5">SR1.6/6</strain>
    </source>
</reference>
<gene>
    <name evidence="4" type="ORF">MMSR116_19720</name>
</gene>
<feature type="compositionally biased region" description="Basic and acidic residues" evidence="1">
    <location>
        <begin position="415"/>
        <end position="424"/>
    </location>
</feature>
<dbReference type="OrthoDB" id="9778962at2"/>
<dbReference type="Gene3D" id="1.10.132.120">
    <property type="match status" value="1"/>
</dbReference>
<feature type="domain" description="DNA topoisomerase IB N-terminal" evidence="3">
    <location>
        <begin position="40"/>
        <end position="88"/>
    </location>
</feature>
<dbReference type="InterPro" id="IPR013500">
    <property type="entry name" value="TopoI_cat_euk"/>
</dbReference>
<dbReference type="KEGG" id="mmes:MMSR116_19720"/>
<dbReference type="SUPFAM" id="SSF55869">
    <property type="entry name" value="DNA topoisomerase I domain"/>
    <property type="match status" value="1"/>
</dbReference>
<organism evidence="4 5">
    <name type="scientific">Methylobacterium mesophilicum SR1.6/6</name>
    <dbReference type="NCBI Taxonomy" id="908290"/>
    <lineage>
        <taxon>Bacteria</taxon>
        <taxon>Pseudomonadati</taxon>
        <taxon>Pseudomonadota</taxon>
        <taxon>Alphaproteobacteria</taxon>
        <taxon>Hyphomicrobiales</taxon>
        <taxon>Methylobacteriaceae</taxon>
        <taxon>Methylobacterium</taxon>
    </lineage>
</organism>
<feature type="region of interest" description="Disordered" evidence="1">
    <location>
        <begin position="361"/>
        <end position="424"/>
    </location>
</feature>
<feature type="compositionally biased region" description="Low complexity" evidence="1">
    <location>
        <begin position="378"/>
        <end position="407"/>
    </location>
</feature>
<evidence type="ECO:0000313" key="5">
    <source>
        <dbReference type="Proteomes" id="UP000012488"/>
    </source>
</evidence>
<keyword evidence="4" id="KW-0413">Isomerase</keyword>
<sequence length="424" mass="45921">MAGVETAESGGNLRAAAEEAGLVYVDDGRPGLTRKRSGTGFRYLDAKGAPVRDKAVLARIRSLAVPPAYTDVWICPRGNGHIQATGRDAKGRKQYRYHPDFREAREANKFSRIMAFANALPGIRQRVDADMRGKGLTREKVLATVVHLLETTLIRVGNDDYARTNKSYGLTTLRDPHVRIEGAALSFRFKGKSGKTWDVSLKDRRVARIVKACQDLPGQELFQYIDQDGTQRDVTSSDVNAYLREITGEEFTAKDFRTWAGTVLAALALREFESFDSEAGAKRNIRTAIESVAGRLGNTPTICRKCYIHPEVLDCYLEGGLLLQVKDAVESELSADLSDLRPEEAAVLGLLQARLAAARHAARNGQPVKPATARGRGSKAPPGKASPKSKAQGTAKPAAGSQGSASAKGRRPPKARAETRVGAA</sequence>
<reference evidence="4 5" key="2">
    <citation type="journal article" date="2013" name="Genome Announc.">
        <title>Draft Genome Sequence of Methylobacterium mesophilicum Strain SR1.6/6, Isolated from Citrus sinensis.</title>
        <authorList>
            <person name="Marinho Almeida D."/>
            <person name="Dini-Andreote F."/>
            <person name="Camargo Neves A.A."/>
            <person name="Juca Ramos R.T."/>
            <person name="Andreote F.D."/>
            <person name="Carneiro A.R."/>
            <person name="Oliveira de Souza Lima A."/>
            <person name="Caracciolo Gomes de Sa P.H."/>
            <person name="Ribeiro Barbosa M.S."/>
            <person name="Araujo W.L."/>
            <person name="Silva A."/>
        </authorList>
    </citation>
    <scope>NUCLEOTIDE SEQUENCE [LARGE SCALE GENOMIC DNA]</scope>
    <source>
        <strain evidence="4 5">SR1.6/6</strain>
    </source>
</reference>
<accession>A0A6B9FNB7</accession>
<dbReference type="GO" id="GO:0006265">
    <property type="term" value="P:DNA topological change"/>
    <property type="evidence" value="ECO:0007669"/>
    <property type="project" value="InterPro"/>
</dbReference>
<dbReference type="InterPro" id="IPR049331">
    <property type="entry name" value="Top1B_N_bact"/>
</dbReference>
<dbReference type="Proteomes" id="UP000012488">
    <property type="component" value="Chromosome"/>
</dbReference>
<protein>
    <submittedName>
        <fullName evidence="4">DNA topoisomerase IB</fullName>
    </submittedName>
</protein>
<dbReference type="GO" id="GO:0003917">
    <property type="term" value="F:DNA topoisomerase type I (single strand cut, ATP-independent) activity"/>
    <property type="evidence" value="ECO:0007669"/>
    <property type="project" value="InterPro"/>
</dbReference>
<evidence type="ECO:0000313" key="4">
    <source>
        <dbReference type="EMBL" id="QGY03877.1"/>
    </source>
</evidence>
<dbReference type="Gene3D" id="3.90.15.10">
    <property type="entry name" value="Topoisomerase I, Chain A, domain 3"/>
    <property type="match status" value="1"/>
</dbReference>
<dbReference type="InterPro" id="IPR035447">
    <property type="entry name" value="DNA_topo_I_N_sf"/>
</dbReference>
<dbReference type="Pfam" id="PF01028">
    <property type="entry name" value="Topoisom_I"/>
    <property type="match status" value="1"/>
</dbReference>